<protein>
    <submittedName>
        <fullName evidence="2">Uncharacterized protein</fullName>
    </submittedName>
</protein>
<dbReference type="EMBL" id="PQIB02000016">
    <property type="protein sequence ID" value="RLM60346.1"/>
    <property type="molecule type" value="Genomic_DNA"/>
</dbReference>
<gene>
    <name evidence="2" type="ORF">C2845_PM14G05240</name>
</gene>
<comment type="caution">
    <text evidence="2">The sequence shown here is derived from an EMBL/GenBank/DDBJ whole genome shotgun (WGS) entry which is preliminary data.</text>
</comment>
<evidence type="ECO:0000313" key="2">
    <source>
        <dbReference type="EMBL" id="RLM60346.1"/>
    </source>
</evidence>
<organism evidence="2 3">
    <name type="scientific">Panicum miliaceum</name>
    <name type="common">Proso millet</name>
    <name type="synonym">Broomcorn millet</name>
    <dbReference type="NCBI Taxonomy" id="4540"/>
    <lineage>
        <taxon>Eukaryota</taxon>
        <taxon>Viridiplantae</taxon>
        <taxon>Streptophyta</taxon>
        <taxon>Embryophyta</taxon>
        <taxon>Tracheophyta</taxon>
        <taxon>Spermatophyta</taxon>
        <taxon>Magnoliopsida</taxon>
        <taxon>Liliopsida</taxon>
        <taxon>Poales</taxon>
        <taxon>Poaceae</taxon>
        <taxon>PACMAD clade</taxon>
        <taxon>Panicoideae</taxon>
        <taxon>Panicodae</taxon>
        <taxon>Paniceae</taxon>
        <taxon>Panicinae</taxon>
        <taxon>Panicum</taxon>
        <taxon>Panicum sect. Panicum</taxon>
    </lineage>
</organism>
<proteinExistence type="predicted"/>
<accession>A0A3L6PPV7</accession>
<dbReference type="AlphaFoldDB" id="A0A3L6PPV7"/>
<name>A0A3L6PPV7_PANMI</name>
<sequence length="53" mass="6276">MGTAQRKEMADAVSYEEQRRRQEVQDFGRKVRRTYGSRRKDLANRVYAIHGTC</sequence>
<reference evidence="3" key="1">
    <citation type="journal article" date="2019" name="Nat. Commun.">
        <title>The genome of broomcorn millet.</title>
        <authorList>
            <person name="Zou C."/>
            <person name="Miki D."/>
            <person name="Li D."/>
            <person name="Tang Q."/>
            <person name="Xiao L."/>
            <person name="Rajput S."/>
            <person name="Deng P."/>
            <person name="Jia W."/>
            <person name="Huang R."/>
            <person name="Zhang M."/>
            <person name="Sun Y."/>
            <person name="Hu J."/>
            <person name="Fu X."/>
            <person name="Schnable P.S."/>
            <person name="Li F."/>
            <person name="Zhang H."/>
            <person name="Feng B."/>
            <person name="Zhu X."/>
            <person name="Liu R."/>
            <person name="Schnable J.C."/>
            <person name="Zhu J.-K."/>
            <person name="Zhang H."/>
        </authorList>
    </citation>
    <scope>NUCLEOTIDE SEQUENCE [LARGE SCALE GENOMIC DNA]</scope>
</reference>
<evidence type="ECO:0000256" key="1">
    <source>
        <dbReference type="SAM" id="MobiDB-lite"/>
    </source>
</evidence>
<keyword evidence="3" id="KW-1185">Reference proteome</keyword>
<dbReference type="Proteomes" id="UP000275267">
    <property type="component" value="Unassembled WGS sequence"/>
</dbReference>
<feature type="region of interest" description="Disordered" evidence="1">
    <location>
        <begin position="1"/>
        <end position="25"/>
    </location>
</feature>
<evidence type="ECO:0000313" key="3">
    <source>
        <dbReference type="Proteomes" id="UP000275267"/>
    </source>
</evidence>